<evidence type="ECO:0000259" key="8">
    <source>
        <dbReference type="Pfam" id="PF00924"/>
    </source>
</evidence>
<dbReference type="SUPFAM" id="SSF82861">
    <property type="entry name" value="Mechanosensitive channel protein MscS (YggB), transmembrane region"/>
    <property type="match status" value="1"/>
</dbReference>
<feature type="domain" description="Mechanosensitive ion channel MscS" evidence="8">
    <location>
        <begin position="99"/>
        <end position="161"/>
    </location>
</feature>
<dbReference type="Gene3D" id="2.30.30.60">
    <property type="match status" value="1"/>
</dbReference>
<evidence type="ECO:0000313" key="10">
    <source>
        <dbReference type="EMBL" id="KFI47353.1"/>
    </source>
</evidence>
<dbReference type="InterPro" id="IPR023408">
    <property type="entry name" value="MscS_beta-dom_sf"/>
</dbReference>
<dbReference type="PANTHER" id="PTHR30221:SF1">
    <property type="entry name" value="SMALL-CONDUCTANCE MECHANOSENSITIVE CHANNEL"/>
    <property type="match status" value="1"/>
</dbReference>
<comment type="caution">
    <text evidence="10">The sequence shown here is derived from an EMBL/GenBank/DDBJ whole genome shotgun (WGS) entry which is preliminary data.</text>
</comment>
<dbReference type="GeneID" id="303204034"/>
<dbReference type="InterPro" id="IPR006685">
    <property type="entry name" value="MscS_channel_2nd"/>
</dbReference>
<gene>
    <name evidence="10" type="ORF">BBOU_0900</name>
</gene>
<dbReference type="GO" id="GO:0005886">
    <property type="term" value="C:plasma membrane"/>
    <property type="evidence" value="ECO:0007669"/>
    <property type="project" value="UniProtKB-SubCell"/>
</dbReference>
<accession>A0A086ZLF3</accession>
<dbReference type="PANTHER" id="PTHR30221">
    <property type="entry name" value="SMALL-CONDUCTANCE MECHANOSENSITIVE CHANNEL"/>
    <property type="match status" value="1"/>
</dbReference>
<name>A0A086ZLF3_9BIFI</name>
<proteinExistence type="inferred from homology"/>
<feature type="transmembrane region" description="Helical" evidence="7">
    <location>
        <begin position="48"/>
        <end position="71"/>
    </location>
</feature>
<protein>
    <submittedName>
        <fullName evidence="10">Mechanosensitive ion channel protein MscS</fullName>
    </submittedName>
</protein>
<dbReference type="OrthoDB" id="9775207at2"/>
<evidence type="ECO:0000256" key="6">
    <source>
        <dbReference type="ARBA" id="ARBA00023136"/>
    </source>
</evidence>
<keyword evidence="3" id="KW-1003">Cell membrane</keyword>
<evidence type="ECO:0000256" key="4">
    <source>
        <dbReference type="ARBA" id="ARBA00022692"/>
    </source>
</evidence>
<dbReference type="SUPFAM" id="SSF50182">
    <property type="entry name" value="Sm-like ribonucleoproteins"/>
    <property type="match status" value="1"/>
</dbReference>
<dbReference type="AlphaFoldDB" id="A0A086ZLF3"/>
<dbReference type="InterPro" id="IPR010920">
    <property type="entry name" value="LSM_dom_sf"/>
</dbReference>
<reference evidence="10 11" key="1">
    <citation type="submission" date="2014-03" db="EMBL/GenBank/DDBJ databases">
        <title>Genomics of Bifidobacteria.</title>
        <authorList>
            <person name="Ventura M."/>
            <person name="Milani C."/>
            <person name="Lugli G.A."/>
        </authorList>
    </citation>
    <scope>NUCLEOTIDE SEQUENCE [LARGE SCALE GENOMIC DNA]</scope>
    <source>
        <strain evidence="10 11">LMG 10736</strain>
    </source>
</reference>
<dbReference type="Gene3D" id="1.10.287.1260">
    <property type="match status" value="1"/>
</dbReference>
<dbReference type="InterPro" id="IPR049142">
    <property type="entry name" value="MS_channel_1st"/>
</dbReference>
<keyword evidence="6 7" id="KW-0472">Membrane</keyword>
<dbReference type="InterPro" id="IPR011014">
    <property type="entry name" value="MscS_channel_TM-2"/>
</dbReference>
<evidence type="ECO:0000256" key="5">
    <source>
        <dbReference type="ARBA" id="ARBA00022989"/>
    </source>
</evidence>
<feature type="transmembrane region" description="Helical" evidence="7">
    <location>
        <begin position="77"/>
        <end position="97"/>
    </location>
</feature>
<comment type="subcellular location">
    <subcellularLocation>
        <location evidence="1">Cell membrane</location>
        <topology evidence="1">Multi-pass membrane protein</topology>
    </subcellularLocation>
</comment>
<evidence type="ECO:0000256" key="1">
    <source>
        <dbReference type="ARBA" id="ARBA00004651"/>
    </source>
</evidence>
<evidence type="ECO:0000313" key="11">
    <source>
        <dbReference type="Proteomes" id="UP000029093"/>
    </source>
</evidence>
<dbReference type="Pfam" id="PF21088">
    <property type="entry name" value="MS_channel_1st"/>
    <property type="match status" value="1"/>
</dbReference>
<dbReference type="InterPro" id="IPR045275">
    <property type="entry name" value="MscS_archaea/bacteria_type"/>
</dbReference>
<evidence type="ECO:0000256" key="2">
    <source>
        <dbReference type="ARBA" id="ARBA00008017"/>
    </source>
</evidence>
<keyword evidence="11" id="KW-1185">Reference proteome</keyword>
<organism evidence="10 11">
    <name type="scientific">Bifidobacterium boum</name>
    <dbReference type="NCBI Taxonomy" id="78343"/>
    <lineage>
        <taxon>Bacteria</taxon>
        <taxon>Bacillati</taxon>
        <taxon>Actinomycetota</taxon>
        <taxon>Actinomycetes</taxon>
        <taxon>Bifidobacteriales</taxon>
        <taxon>Bifidobacteriaceae</taxon>
        <taxon>Bifidobacterium</taxon>
    </lineage>
</organism>
<evidence type="ECO:0000256" key="3">
    <source>
        <dbReference type="ARBA" id="ARBA00022475"/>
    </source>
</evidence>
<sequence>MSVVEYTLAWLRDNAGKLIWLAAVFVAAVVISKLVSRALRTLLDRSQVPSASIFINLARVLIWTIAVAMVLQPVFGINPTTLVTALGVGGVAISLGMKDTIANIIGGFGLMLGKVVQPGDLVTVAGTTGVVKDITWRHTVVKARSGDEIVIPNSVLNTSSLERVTTTSEGCVTVPFTLKSGTDLDAASMRMIATAGEATAQYTTDGNPPIVKFTGFSPYGVEGQIMVFAKPGVFASTIRDAAVRSLAGMDFFEQRAATGE</sequence>
<keyword evidence="4 7" id="KW-0812">Transmembrane</keyword>
<dbReference type="Proteomes" id="UP000029093">
    <property type="component" value="Unassembled WGS sequence"/>
</dbReference>
<keyword evidence="5 7" id="KW-1133">Transmembrane helix</keyword>
<feature type="domain" description="Mechanosensitive ion channel transmembrane helices 2/3" evidence="9">
    <location>
        <begin position="56"/>
        <end position="98"/>
    </location>
</feature>
<feature type="transmembrane region" description="Helical" evidence="7">
    <location>
        <begin position="18"/>
        <end position="36"/>
    </location>
</feature>
<evidence type="ECO:0000256" key="7">
    <source>
        <dbReference type="SAM" id="Phobius"/>
    </source>
</evidence>
<dbReference type="RefSeq" id="WP_026503374.1">
    <property type="nucleotide sequence ID" value="NZ_JADYTP010000002.1"/>
</dbReference>
<comment type="similarity">
    <text evidence="2">Belongs to the MscS (TC 1.A.23) family.</text>
</comment>
<evidence type="ECO:0000259" key="9">
    <source>
        <dbReference type="Pfam" id="PF21088"/>
    </source>
</evidence>
<dbReference type="GO" id="GO:0008381">
    <property type="term" value="F:mechanosensitive monoatomic ion channel activity"/>
    <property type="evidence" value="ECO:0007669"/>
    <property type="project" value="InterPro"/>
</dbReference>
<dbReference type="Pfam" id="PF00924">
    <property type="entry name" value="MS_channel_2nd"/>
    <property type="match status" value="1"/>
</dbReference>
<dbReference type="EMBL" id="JGYQ01000013">
    <property type="protein sequence ID" value="KFI47353.1"/>
    <property type="molecule type" value="Genomic_DNA"/>
</dbReference>